<keyword evidence="8 24" id="KW-0418">Kinase</keyword>
<evidence type="ECO:0000256" key="5">
    <source>
        <dbReference type="ARBA" id="ARBA00022679"/>
    </source>
</evidence>
<evidence type="ECO:0000256" key="22">
    <source>
        <dbReference type="SAM" id="MobiDB-lite"/>
    </source>
</evidence>
<dbReference type="PROSITE" id="PS50011">
    <property type="entry name" value="PROTEIN_KINASE_DOM"/>
    <property type="match status" value="1"/>
</dbReference>
<dbReference type="PANTHER" id="PTHR11042:SF183">
    <property type="entry name" value="MEMBRANE-ASSOCIATED TYROSINE- AND THREONINE-SPECIFIC CDC2-INHIBITORY KINASE"/>
    <property type="match status" value="1"/>
</dbReference>
<dbReference type="PANTHER" id="PTHR11042">
    <property type="entry name" value="EUKARYOTIC TRANSLATION INITIATION FACTOR 2-ALPHA KINASE EIF2-ALPHA KINASE -RELATED"/>
    <property type="match status" value="1"/>
</dbReference>
<evidence type="ECO:0000259" key="23">
    <source>
        <dbReference type="PROSITE" id="PS50011"/>
    </source>
</evidence>
<feature type="domain" description="Protein kinase" evidence="23">
    <location>
        <begin position="200"/>
        <end position="449"/>
    </location>
</feature>
<dbReference type="SMART" id="SM00220">
    <property type="entry name" value="S_TKc"/>
    <property type="match status" value="1"/>
</dbReference>
<keyword evidence="4" id="KW-0597">Phosphoprotein</keyword>
<evidence type="ECO:0000256" key="8">
    <source>
        <dbReference type="ARBA" id="ARBA00022777"/>
    </source>
</evidence>
<evidence type="ECO:0000256" key="12">
    <source>
        <dbReference type="ARBA" id="ARBA00023136"/>
    </source>
</evidence>
<evidence type="ECO:0000256" key="11">
    <source>
        <dbReference type="ARBA" id="ARBA00023034"/>
    </source>
</evidence>
<evidence type="ECO:0000256" key="7">
    <source>
        <dbReference type="ARBA" id="ARBA00022741"/>
    </source>
</evidence>
<evidence type="ECO:0000256" key="1">
    <source>
        <dbReference type="ARBA" id="ARBA00004395"/>
    </source>
</evidence>
<dbReference type="InterPro" id="IPR011009">
    <property type="entry name" value="Kinase-like_dom_sf"/>
</dbReference>
<comment type="function">
    <text evidence="17">Acts as a negative regulator of entry into mitosis (G2 to M transition) by phosphorylation of the CDK1 kinase specifically when CDK1 is complexed to cyclins. Mediates phosphorylation of CDK1 predominantly on 'Thr-14'. Also involved in Golgi fragmentation. May be involved in phosphorylation of CDK1 on 'Tyr-15' to a lesser degree, however tyrosine kinase activity is unclear and may be indirect.</text>
</comment>
<evidence type="ECO:0000256" key="17">
    <source>
        <dbReference type="ARBA" id="ARBA00056966"/>
    </source>
</evidence>
<comment type="similarity">
    <text evidence="14">Belongs to the protein kinase superfamily. Ser/Thr protein kinase family. GCN2 subfamily.</text>
</comment>
<dbReference type="GO" id="GO:0005524">
    <property type="term" value="F:ATP binding"/>
    <property type="evidence" value="ECO:0007669"/>
    <property type="project" value="UniProtKB-UniRule"/>
</dbReference>
<keyword evidence="10" id="KW-0460">Magnesium</keyword>
<keyword evidence="9 21" id="KW-0067">ATP-binding</keyword>
<comment type="subunit">
    <text evidence="18">Interacts with CDC2-CCNB1 complex. Can also interact with PIN1 when phosphorylated by CDC2-CCNB1.</text>
</comment>
<evidence type="ECO:0000256" key="15">
    <source>
        <dbReference type="ARBA" id="ARBA00047899"/>
    </source>
</evidence>
<evidence type="ECO:0000256" key="4">
    <source>
        <dbReference type="ARBA" id="ARBA00022553"/>
    </source>
</evidence>
<keyword evidence="11" id="KW-0333">Golgi apparatus</keyword>
<gene>
    <name evidence="24" type="ORF">H920_14748</name>
</gene>
<accession>A0A091CYS4</accession>
<dbReference type="FunFam" id="1.10.510.10:FF:000315">
    <property type="entry name" value="membrane-associated tyrosine- and threonine-specific cdc2-inhibitory kinase"/>
    <property type="match status" value="1"/>
</dbReference>
<evidence type="ECO:0000256" key="18">
    <source>
        <dbReference type="ARBA" id="ARBA00064350"/>
    </source>
</evidence>
<feature type="compositionally biased region" description="Pro residues" evidence="22">
    <location>
        <begin position="498"/>
        <end position="510"/>
    </location>
</feature>
<dbReference type="Proteomes" id="UP000028990">
    <property type="component" value="Unassembled WGS sequence"/>
</dbReference>
<dbReference type="Pfam" id="PF00069">
    <property type="entry name" value="Pkinase"/>
    <property type="match status" value="1"/>
</dbReference>
<proteinExistence type="inferred from homology"/>
<dbReference type="GO" id="GO:0004674">
    <property type="term" value="F:protein serine/threonine kinase activity"/>
    <property type="evidence" value="ECO:0007669"/>
    <property type="project" value="UniProtKB-KW"/>
</dbReference>
<dbReference type="GO" id="GO:0110031">
    <property type="term" value="P:negative regulation of G2/MI transition of meiotic cell cycle"/>
    <property type="evidence" value="ECO:0007669"/>
    <property type="project" value="TreeGrafter"/>
</dbReference>
<sequence>MKDRCAYGLRELQPPSSRLTGIHWDFGARLNTSGQPFLSQPIIVSRQPITVSRDAQSPPPSHRLGAAHARFSPPTERIEPRPYREELSVVVDLGLPALAMPVPTEGTPPPLSGTPIPVPAYFRHAEPGFSLKRPRGLSRSLPPRPPAKGSIPVSRLFPPRTLGWHQPQPRRVSFQDKASELLQSPGYDPNRPESFFQQSFQRLSRLGHGSFGEVFKVRSKEDGQLYAVKRSMSPFRGPKDRARKLAEVCSHEKVGQHPHCVRLEQAWEEGGILYLQTELCGPSLQQHSEAWGTSLPEAQVWGYLRDTLLALSHLHGQGLVHLDVKPANIFLGPRGRCKLGDFGLLVELGTPGAGEAQEGDPRYMAPELLQGSYGTAADVFSLGLTILEVACNMELPHGGEGWQQLRQGYLPPEFTAGLSTELRSVLVMMLEPDPQLRATAEALLALPMLRQPCPWSILWYMAAEALSRGWALWQALLTLLCWLWHGLAHPASWLQPPAPPATPPGSPPCSPLLDSSHSSSWDDDGIGPSLSPEAIVGPATRSTSTPQGRYTLRDALDLSDMDLEPPRGSFPSFEPRNLLSLFEDSLDPV</sequence>
<dbReference type="PROSITE" id="PS00107">
    <property type="entry name" value="PROTEIN_KINASE_ATP"/>
    <property type="match status" value="1"/>
</dbReference>
<feature type="binding site" evidence="21">
    <location>
        <position position="229"/>
    </location>
    <ligand>
        <name>ATP</name>
        <dbReference type="ChEBI" id="CHEBI:30616"/>
    </ligand>
</feature>
<evidence type="ECO:0000256" key="20">
    <source>
        <dbReference type="ARBA" id="ARBA00084081"/>
    </source>
</evidence>
<evidence type="ECO:0000256" key="14">
    <source>
        <dbReference type="ARBA" id="ARBA00037982"/>
    </source>
</evidence>
<dbReference type="InterPro" id="IPR017441">
    <property type="entry name" value="Protein_kinase_ATP_BS"/>
</dbReference>
<feature type="region of interest" description="Disordered" evidence="22">
    <location>
        <begin position="52"/>
        <end position="77"/>
    </location>
</feature>
<keyword evidence="25" id="KW-1185">Reference proteome</keyword>
<feature type="region of interest" description="Disordered" evidence="22">
    <location>
        <begin position="132"/>
        <end position="169"/>
    </location>
</feature>
<dbReference type="STRING" id="885580.ENSFDAP00000004361"/>
<keyword evidence="6" id="KW-0479">Metal-binding</keyword>
<dbReference type="Gene3D" id="1.10.510.10">
    <property type="entry name" value="Transferase(Phosphotransferase) domain 1"/>
    <property type="match status" value="1"/>
</dbReference>
<evidence type="ECO:0000313" key="24">
    <source>
        <dbReference type="EMBL" id="KFO23872.1"/>
    </source>
</evidence>
<dbReference type="InterPro" id="IPR050339">
    <property type="entry name" value="CC_SR_Kinase"/>
</dbReference>
<comment type="catalytic activity">
    <reaction evidence="16">
        <text>L-seryl-[protein] + ATP = O-phospho-L-seryl-[protein] + ADP + H(+)</text>
        <dbReference type="Rhea" id="RHEA:17989"/>
        <dbReference type="Rhea" id="RHEA-COMP:9863"/>
        <dbReference type="Rhea" id="RHEA-COMP:11604"/>
        <dbReference type="ChEBI" id="CHEBI:15378"/>
        <dbReference type="ChEBI" id="CHEBI:29999"/>
        <dbReference type="ChEBI" id="CHEBI:30616"/>
        <dbReference type="ChEBI" id="CHEBI:83421"/>
        <dbReference type="ChEBI" id="CHEBI:456216"/>
        <dbReference type="EC" id="2.7.11.1"/>
    </reaction>
</comment>
<dbReference type="SUPFAM" id="SSF56112">
    <property type="entry name" value="Protein kinase-like (PK-like)"/>
    <property type="match status" value="1"/>
</dbReference>
<dbReference type="InterPro" id="IPR008271">
    <property type="entry name" value="Ser/Thr_kinase_AS"/>
</dbReference>
<organism evidence="24 25">
    <name type="scientific">Fukomys damarensis</name>
    <name type="common">Damaraland mole rat</name>
    <name type="synonym">Cryptomys damarensis</name>
    <dbReference type="NCBI Taxonomy" id="885580"/>
    <lineage>
        <taxon>Eukaryota</taxon>
        <taxon>Metazoa</taxon>
        <taxon>Chordata</taxon>
        <taxon>Craniata</taxon>
        <taxon>Vertebrata</taxon>
        <taxon>Euteleostomi</taxon>
        <taxon>Mammalia</taxon>
        <taxon>Eutheria</taxon>
        <taxon>Euarchontoglires</taxon>
        <taxon>Glires</taxon>
        <taxon>Rodentia</taxon>
        <taxon>Hystricomorpha</taxon>
        <taxon>Bathyergidae</taxon>
        <taxon>Fukomys</taxon>
    </lineage>
</organism>
<evidence type="ECO:0000256" key="2">
    <source>
        <dbReference type="ARBA" id="ARBA00012513"/>
    </source>
</evidence>
<dbReference type="GO" id="GO:0046872">
    <property type="term" value="F:metal ion binding"/>
    <property type="evidence" value="ECO:0007669"/>
    <property type="project" value="UniProtKB-KW"/>
</dbReference>
<evidence type="ECO:0000256" key="21">
    <source>
        <dbReference type="PROSITE-ProRule" id="PRU10141"/>
    </source>
</evidence>
<feature type="region of interest" description="Disordered" evidence="22">
    <location>
        <begin position="498"/>
        <end position="549"/>
    </location>
</feature>
<dbReference type="AlphaFoldDB" id="A0A091CYS4"/>
<dbReference type="EMBL" id="KN123713">
    <property type="protein sequence ID" value="KFO23872.1"/>
    <property type="molecule type" value="Genomic_DNA"/>
</dbReference>
<name>A0A091CYS4_FUKDA</name>
<keyword evidence="12" id="KW-0472">Membrane</keyword>
<dbReference type="CDD" id="cd14050">
    <property type="entry name" value="PKc_Myt1"/>
    <property type="match status" value="1"/>
</dbReference>
<protein>
    <recommendedName>
        <fullName evidence="19">Membrane-associated tyrosine- and threonine-specific cdc2-inhibitory kinase</fullName>
        <ecNumber evidence="2">2.7.11.1</ecNumber>
    </recommendedName>
    <alternativeName>
        <fullName evidence="20">Myt1 kinase</fullName>
    </alternativeName>
</protein>
<dbReference type="eggNOG" id="KOG0601">
    <property type="taxonomic scope" value="Eukaryota"/>
</dbReference>
<dbReference type="Gene3D" id="3.30.200.20">
    <property type="entry name" value="Phosphorylase Kinase, domain 1"/>
    <property type="match status" value="1"/>
</dbReference>
<dbReference type="GO" id="GO:0005634">
    <property type="term" value="C:nucleus"/>
    <property type="evidence" value="ECO:0007669"/>
    <property type="project" value="TreeGrafter"/>
</dbReference>
<dbReference type="FunFam" id="3.30.200.20:FF:000280">
    <property type="entry name" value="membrane-associated tyrosine- and threonine-specific cdc2-inhibitory kinase"/>
    <property type="match status" value="1"/>
</dbReference>
<evidence type="ECO:0000256" key="19">
    <source>
        <dbReference type="ARBA" id="ARBA00074601"/>
    </source>
</evidence>
<keyword evidence="3" id="KW-0723">Serine/threonine-protein kinase</keyword>
<keyword evidence="7 21" id="KW-0547">Nucleotide-binding</keyword>
<evidence type="ECO:0000256" key="3">
    <source>
        <dbReference type="ARBA" id="ARBA00022527"/>
    </source>
</evidence>
<keyword evidence="5" id="KW-0808">Transferase</keyword>
<reference evidence="24 25" key="1">
    <citation type="submission" date="2013-11" db="EMBL/GenBank/DDBJ databases">
        <title>The Damaraland mole rat (Fukomys damarensis) genome and evolution of African mole rats.</title>
        <authorList>
            <person name="Gladyshev V.N."/>
            <person name="Fang X."/>
        </authorList>
    </citation>
    <scope>NUCLEOTIDE SEQUENCE [LARGE SCALE GENOMIC DNA]</scope>
    <source>
        <tissue evidence="24">Liver</tissue>
    </source>
</reference>
<dbReference type="EC" id="2.7.11.1" evidence="2"/>
<dbReference type="GO" id="GO:0000139">
    <property type="term" value="C:Golgi membrane"/>
    <property type="evidence" value="ECO:0007669"/>
    <property type="project" value="UniProtKB-SubCell"/>
</dbReference>
<comment type="subcellular location">
    <subcellularLocation>
        <location evidence="1">Golgi apparatus membrane</location>
        <topology evidence="1">Peripheral membrane protein</topology>
    </subcellularLocation>
</comment>
<dbReference type="GO" id="GO:0051321">
    <property type="term" value="P:meiotic cell cycle"/>
    <property type="evidence" value="ECO:0007669"/>
    <property type="project" value="TreeGrafter"/>
</dbReference>
<evidence type="ECO:0000313" key="25">
    <source>
        <dbReference type="Proteomes" id="UP000028990"/>
    </source>
</evidence>
<evidence type="ECO:0000256" key="13">
    <source>
        <dbReference type="ARBA" id="ARBA00023306"/>
    </source>
</evidence>
<keyword evidence="13" id="KW-0131">Cell cycle</keyword>
<evidence type="ECO:0000256" key="9">
    <source>
        <dbReference type="ARBA" id="ARBA00022840"/>
    </source>
</evidence>
<evidence type="ECO:0000256" key="10">
    <source>
        <dbReference type="ARBA" id="ARBA00022842"/>
    </source>
</evidence>
<comment type="catalytic activity">
    <reaction evidence="15">
        <text>L-threonyl-[protein] + ATP = O-phospho-L-threonyl-[protein] + ADP + H(+)</text>
        <dbReference type="Rhea" id="RHEA:46608"/>
        <dbReference type="Rhea" id="RHEA-COMP:11060"/>
        <dbReference type="Rhea" id="RHEA-COMP:11605"/>
        <dbReference type="ChEBI" id="CHEBI:15378"/>
        <dbReference type="ChEBI" id="CHEBI:30013"/>
        <dbReference type="ChEBI" id="CHEBI:30616"/>
        <dbReference type="ChEBI" id="CHEBI:61977"/>
        <dbReference type="ChEBI" id="CHEBI:456216"/>
        <dbReference type="EC" id="2.7.11.1"/>
    </reaction>
</comment>
<dbReference type="PROSITE" id="PS00108">
    <property type="entry name" value="PROTEIN_KINASE_ST"/>
    <property type="match status" value="1"/>
</dbReference>
<evidence type="ECO:0000256" key="6">
    <source>
        <dbReference type="ARBA" id="ARBA00022723"/>
    </source>
</evidence>
<evidence type="ECO:0000256" key="16">
    <source>
        <dbReference type="ARBA" id="ARBA00048679"/>
    </source>
</evidence>
<dbReference type="InterPro" id="IPR000719">
    <property type="entry name" value="Prot_kinase_dom"/>
</dbReference>